<accession>A0A6J8E7Y9</accession>
<gene>
    <name evidence="6" type="ORF">MCOR_49134</name>
</gene>
<keyword evidence="7" id="KW-1185">Reference proteome</keyword>
<dbReference type="OrthoDB" id="6088515at2759"/>
<evidence type="ECO:0000259" key="5">
    <source>
        <dbReference type="PROSITE" id="PS50865"/>
    </source>
</evidence>
<feature type="domain" description="MYND-type" evidence="5">
    <location>
        <begin position="53"/>
        <end position="91"/>
    </location>
</feature>
<evidence type="ECO:0000313" key="6">
    <source>
        <dbReference type="EMBL" id="CAC5416530.1"/>
    </source>
</evidence>
<dbReference type="Proteomes" id="UP000507470">
    <property type="component" value="Unassembled WGS sequence"/>
</dbReference>
<dbReference type="Pfam" id="PF01753">
    <property type="entry name" value="zf-MYND"/>
    <property type="match status" value="1"/>
</dbReference>
<evidence type="ECO:0000256" key="4">
    <source>
        <dbReference type="PROSITE-ProRule" id="PRU00134"/>
    </source>
</evidence>
<name>A0A6J8E7Y9_MYTCO</name>
<dbReference type="PROSITE" id="PS50865">
    <property type="entry name" value="ZF_MYND_2"/>
    <property type="match status" value="1"/>
</dbReference>
<keyword evidence="1" id="KW-0479">Metal-binding</keyword>
<evidence type="ECO:0000313" key="7">
    <source>
        <dbReference type="Proteomes" id="UP000507470"/>
    </source>
</evidence>
<evidence type="ECO:0000256" key="1">
    <source>
        <dbReference type="ARBA" id="ARBA00022723"/>
    </source>
</evidence>
<keyword evidence="3" id="KW-0862">Zinc</keyword>
<organism evidence="6 7">
    <name type="scientific">Mytilus coruscus</name>
    <name type="common">Sea mussel</name>
    <dbReference type="NCBI Taxonomy" id="42192"/>
    <lineage>
        <taxon>Eukaryota</taxon>
        <taxon>Metazoa</taxon>
        <taxon>Spiralia</taxon>
        <taxon>Lophotrochozoa</taxon>
        <taxon>Mollusca</taxon>
        <taxon>Bivalvia</taxon>
        <taxon>Autobranchia</taxon>
        <taxon>Pteriomorphia</taxon>
        <taxon>Mytilida</taxon>
        <taxon>Mytiloidea</taxon>
        <taxon>Mytilidae</taxon>
        <taxon>Mytilinae</taxon>
        <taxon>Mytilus</taxon>
    </lineage>
</organism>
<dbReference type="PROSITE" id="PS01360">
    <property type="entry name" value="ZF_MYND_1"/>
    <property type="match status" value="1"/>
</dbReference>
<reference evidence="6 7" key="1">
    <citation type="submission" date="2020-06" db="EMBL/GenBank/DDBJ databases">
        <authorList>
            <person name="Li R."/>
            <person name="Bekaert M."/>
        </authorList>
    </citation>
    <scope>NUCLEOTIDE SEQUENCE [LARGE SCALE GENOMIC DNA]</scope>
    <source>
        <strain evidence="7">wild</strain>
    </source>
</reference>
<dbReference type="GO" id="GO:0008270">
    <property type="term" value="F:zinc ion binding"/>
    <property type="evidence" value="ECO:0007669"/>
    <property type="project" value="UniProtKB-KW"/>
</dbReference>
<protein>
    <recommendedName>
        <fullName evidence="5">MYND-type domain-containing protein</fullName>
    </recommendedName>
</protein>
<proteinExistence type="predicted"/>
<dbReference type="EMBL" id="CACVKT020008661">
    <property type="protein sequence ID" value="CAC5416530.1"/>
    <property type="molecule type" value="Genomic_DNA"/>
</dbReference>
<sequence>MHKLKEIIETITVGDGEIAGKSRQPFISSDNVLNGNERGIQLPNDMISVVEACCYCRKISQQLKSCSKCKKAKYCSKDCQTNHWIKHKHLCKLLHESYVIEVQMCDTESNNLRHVRGPSELLQATVNMKSFSPKLVGIQQGTPLDRNSSKRFIVRIQSGREYPYYDPHSQLMVYNQTVTFDITLSNPKLYHLCNECGVLTDEKLTIKKIFCWASFNMDSL</sequence>
<dbReference type="Gene3D" id="6.10.140.2220">
    <property type="match status" value="1"/>
</dbReference>
<evidence type="ECO:0000256" key="2">
    <source>
        <dbReference type="ARBA" id="ARBA00022771"/>
    </source>
</evidence>
<dbReference type="SUPFAM" id="SSF144232">
    <property type="entry name" value="HIT/MYND zinc finger-like"/>
    <property type="match status" value="1"/>
</dbReference>
<dbReference type="AlphaFoldDB" id="A0A6J8E7Y9"/>
<dbReference type="InterPro" id="IPR002893">
    <property type="entry name" value="Znf_MYND"/>
</dbReference>
<keyword evidence="2 4" id="KW-0863">Zinc-finger</keyword>
<evidence type="ECO:0000256" key="3">
    <source>
        <dbReference type="ARBA" id="ARBA00022833"/>
    </source>
</evidence>